<dbReference type="AlphaFoldDB" id="A0A1M6T642"/>
<reference evidence="3 4" key="1">
    <citation type="submission" date="2016-11" db="EMBL/GenBank/DDBJ databases">
        <authorList>
            <person name="Jaros S."/>
            <person name="Januszkiewicz K."/>
            <person name="Wedrychowicz H."/>
        </authorList>
    </citation>
    <scope>NUCLEOTIDE SEQUENCE [LARGE SCALE GENOMIC DNA]</scope>
    <source>
        <strain evidence="3 4">DSM 19557</strain>
    </source>
</reference>
<keyword evidence="4" id="KW-1185">Reference proteome</keyword>
<dbReference type="InterPro" id="IPR050570">
    <property type="entry name" value="Cell_wall_metabolism_enzyme"/>
</dbReference>
<dbReference type="Pfam" id="PF01551">
    <property type="entry name" value="Peptidase_M23"/>
    <property type="match status" value="1"/>
</dbReference>
<accession>A0A1M6T642</accession>
<dbReference type="Proteomes" id="UP000189810">
    <property type="component" value="Chromosome I"/>
</dbReference>
<dbReference type="EMBL" id="LT670846">
    <property type="protein sequence ID" value="SHK52218.1"/>
    <property type="molecule type" value="Genomic_DNA"/>
</dbReference>
<dbReference type="CDD" id="cd12797">
    <property type="entry name" value="M23_peptidase"/>
    <property type="match status" value="1"/>
</dbReference>
<dbReference type="InterPro" id="IPR011055">
    <property type="entry name" value="Dup_hybrid_motif"/>
</dbReference>
<sequence length="407" mass="45765">MLLFFYTGYNLFGKAPKVENLERLSRIGIDSSYTLKVNPTPEKVAVFVEQDGKKLKVYEGAPQNGQVSFSIKPKELGLRDGEAQVVVDLEGGFLTRRSYKVRALVSTVPPDLKLEYIPSTADLGSVIPVYVRSKKAMQGWAYLNEERYPMYKVGTDLFFAILPVKLDISEKASVKVVLEDEVGNTSQATYTVGVKQRRFKKDVIHIDDSFIQREIYPLLGQEAAGLSPLEAFKKVNEEWRSQNVQRLKELSTKSEPRKLWNGPFLQLPNSKVVATYGDARDYYYKGQKVSSSVHMGYDFASVERADVPASNSGVVVYTGQLGIYGNLVLIDHGLGLMSLYGHLSEIYVKPGDYVKKGQTIGKTGKTGLALGDHLHFGILVNGYEVNPVYWLDRRWMENYLKDGEFLR</sequence>
<dbReference type="PANTHER" id="PTHR21666">
    <property type="entry name" value="PEPTIDASE-RELATED"/>
    <property type="match status" value="1"/>
</dbReference>
<dbReference type="SUPFAM" id="SSF51261">
    <property type="entry name" value="Duplicated hybrid motif"/>
    <property type="match status" value="1"/>
</dbReference>
<dbReference type="Gene3D" id="2.70.70.10">
    <property type="entry name" value="Glucose Permease (Domain IIA)"/>
    <property type="match status" value="1"/>
</dbReference>
<dbReference type="PANTHER" id="PTHR21666:SF289">
    <property type="entry name" value="L-ALA--D-GLU ENDOPEPTIDASE"/>
    <property type="match status" value="1"/>
</dbReference>
<evidence type="ECO:0000256" key="1">
    <source>
        <dbReference type="ARBA" id="ARBA00022729"/>
    </source>
</evidence>
<evidence type="ECO:0000313" key="4">
    <source>
        <dbReference type="Proteomes" id="UP000189810"/>
    </source>
</evidence>
<protein>
    <submittedName>
        <fullName evidence="3">Peptidase family M23</fullName>
    </submittedName>
</protein>
<dbReference type="GO" id="GO:0004222">
    <property type="term" value="F:metalloendopeptidase activity"/>
    <property type="evidence" value="ECO:0007669"/>
    <property type="project" value="TreeGrafter"/>
</dbReference>
<evidence type="ECO:0000259" key="2">
    <source>
        <dbReference type="Pfam" id="PF01551"/>
    </source>
</evidence>
<evidence type="ECO:0000313" key="3">
    <source>
        <dbReference type="EMBL" id="SHK52218.1"/>
    </source>
</evidence>
<dbReference type="InterPro" id="IPR016047">
    <property type="entry name" value="M23ase_b-sheet_dom"/>
</dbReference>
<dbReference type="STRING" id="381751.SAMN05444391_1309"/>
<proteinExistence type="predicted"/>
<organism evidence="3 4">
    <name type="scientific">Thermocrinis minervae</name>
    <dbReference type="NCBI Taxonomy" id="381751"/>
    <lineage>
        <taxon>Bacteria</taxon>
        <taxon>Pseudomonadati</taxon>
        <taxon>Aquificota</taxon>
        <taxon>Aquificia</taxon>
        <taxon>Aquificales</taxon>
        <taxon>Aquificaceae</taxon>
        <taxon>Thermocrinis</taxon>
    </lineage>
</organism>
<name>A0A1M6T642_9AQUI</name>
<gene>
    <name evidence="3" type="ORF">SAMN05444391_1309</name>
</gene>
<keyword evidence="1" id="KW-0732">Signal</keyword>
<feature type="domain" description="M23ase beta-sheet core" evidence="2">
    <location>
        <begin position="293"/>
        <end position="387"/>
    </location>
</feature>